<dbReference type="KEGG" id="nhl:Nhal_2043"/>
<dbReference type="KEGG" id="nhl:Nhal_2045"/>
<reference evidence="4" key="2">
    <citation type="submission" date="2010-04" db="EMBL/GenBank/DDBJ databases">
        <title>Complete genome sequence of Nitrosococcus halophilus Nc4, a salt-adapted, aerobic obligate ammonia-oxidizing sulfur purple bacterium.</title>
        <authorList>
            <consortium name="US DOE Joint Genome Institute"/>
            <person name="Campbell M.A."/>
            <person name="Malfatti S.A."/>
            <person name="Chain P.S.G."/>
            <person name="Heidelberg J.F."/>
            <person name="Ward B.B."/>
            <person name="Klotz M.G."/>
        </authorList>
    </citation>
    <scope>NUCLEOTIDE SEQUENCE [LARGE SCALE GENOMIC DNA]</scope>
    <source>
        <strain evidence="4">Nc4</strain>
    </source>
</reference>
<name>D5C4G6_NITHN</name>
<keyword evidence="1" id="KW-0472">Membrane</keyword>
<feature type="transmembrane region" description="Helical" evidence="1">
    <location>
        <begin position="36"/>
        <end position="56"/>
    </location>
</feature>
<dbReference type="STRING" id="472759.Nhal_2043"/>
<accession>D5C4G6</accession>
<feature type="transmembrane region" description="Helical" evidence="1">
    <location>
        <begin position="6"/>
        <end position="24"/>
    </location>
</feature>
<dbReference type="EMBL" id="CP001798">
    <property type="protein sequence ID" value="ADE15150.1"/>
    <property type="molecule type" value="Genomic_DNA"/>
</dbReference>
<evidence type="ECO:0000313" key="3">
    <source>
        <dbReference type="EMBL" id="ADE15151.1"/>
    </source>
</evidence>
<gene>
    <name evidence="2" type="ordered locus">Nhal_2043</name>
    <name evidence="3" type="ordered locus">Nhal_2045</name>
</gene>
<keyword evidence="1" id="KW-0812">Transmembrane</keyword>
<proteinExistence type="predicted"/>
<keyword evidence="1" id="KW-1133">Transmembrane helix</keyword>
<dbReference type="HOGENOM" id="CLU_2881292_0_0_6"/>
<keyword evidence="4" id="KW-1185">Reference proteome</keyword>
<organism evidence="2 4">
    <name type="scientific">Nitrosococcus halophilus (strain Nc4)</name>
    <dbReference type="NCBI Taxonomy" id="472759"/>
    <lineage>
        <taxon>Bacteria</taxon>
        <taxon>Pseudomonadati</taxon>
        <taxon>Pseudomonadota</taxon>
        <taxon>Gammaproteobacteria</taxon>
        <taxon>Chromatiales</taxon>
        <taxon>Chromatiaceae</taxon>
        <taxon>Nitrosococcus</taxon>
    </lineage>
</organism>
<dbReference type="AlphaFoldDB" id="D5C4G6"/>
<sequence length="63" mass="7446">MDIEFFTNKFVGMIILATFIAYTVREEKEKKGQFSYYSIQCYILVYSVSLTGEIWLDLELRSC</sequence>
<evidence type="ECO:0000313" key="4">
    <source>
        <dbReference type="Proteomes" id="UP000001844"/>
    </source>
</evidence>
<reference evidence="2" key="1">
    <citation type="submission" date="2009-10" db="EMBL/GenBank/DDBJ databases">
        <title>Complete genome sequence of Nitrosococcus halophilus Nc4, a salt-adapted, aerobic obligate ammonia-oxidizing sulfur purple bacterium.</title>
        <authorList>
            <consortium name="US DOE Joint Genome Institute"/>
            <person name="Campbell M.A."/>
            <person name="Malfatti S.A."/>
            <person name="Chain P.S.G."/>
            <person name="Heidelberg J.F."/>
            <person name="Ward N.L."/>
            <person name="Ward B.B."/>
            <person name="Klotz M.G."/>
        </authorList>
    </citation>
    <scope>NUCLEOTIDE SEQUENCE</scope>
    <source>
        <strain evidence="2">Nc 4</strain>
    </source>
</reference>
<dbReference type="Proteomes" id="UP000001844">
    <property type="component" value="Chromosome"/>
</dbReference>
<dbReference type="EMBL" id="CP001798">
    <property type="protein sequence ID" value="ADE15151.1"/>
    <property type="molecule type" value="Genomic_DNA"/>
</dbReference>
<evidence type="ECO:0000313" key="2">
    <source>
        <dbReference type="EMBL" id="ADE15150.1"/>
    </source>
</evidence>
<protein>
    <submittedName>
        <fullName evidence="2">Uncharacterized protein</fullName>
    </submittedName>
</protein>
<evidence type="ECO:0000256" key="1">
    <source>
        <dbReference type="SAM" id="Phobius"/>
    </source>
</evidence>